<keyword evidence="1" id="KW-0732">Signal</keyword>
<reference evidence="2" key="1">
    <citation type="submission" date="2005-10" db="EMBL/GenBank/DDBJ databases">
        <title>Complete sequence of chromosome 2 of Burkholderia sp. 383.</title>
        <authorList>
            <consortium name="US DOE Joint Genome Institute"/>
            <person name="Copeland A."/>
            <person name="Lucas S."/>
            <person name="Lapidus A."/>
            <person name="Barry K."/>
            <person name="Detter J.C."/>
            <person name="Glavina T."/>
            <person name="Hammon N."/>
            <person name="Israni S."/>
            <person name="Pitluck S."/>
            <person name="Chain P."/>
            <person name="Malfatti S."/>
            <person name="Shin M."/>
            <person name="Vergez L."/>
            <person name="Schmutz J."/>
            <person name="Larimer F."/>
            <person name="Land M."/>
            <person name="Kyrpides N."/>
            <person name="Lykidis A."/>
            <person name="Richardson P."/>
        </authorList>
    </citation>
    <scope>NUCLEOTIDE SEQUENCE [LARGE SCALE GENOMIC DNA]</scope>
    <source>
        <strain evidence="2">383</strain>
    </source>
</reference>
<dbReference type="HOGENOM" id="CLU_2341336_0_0_4"/>
<accession>Q391R9</accession>
<organism evidence="2 3">
    <name type="scientific">Burkholderia lata (strain ATCC 17760 / DSM 23089 / LMG 22485 / NCIMB 9086 / R18194 / 383)</name>
    <dbReference type="NCBI Taxonomy" id="482957"/>
    <lineage>
        <taxon>Bacteria</taxon>
        <taxon>Pseudomonadati</taxon>
        <taxon>Pseudomonadota</taxon>
        <taxon>Betaproteobacteria</taxon>
        <taxon>Burkholderiales</taxon>
        <taxon>Burkholderiaceae</taxon>
        <taxon>Burkholderia</taxon>
        <taxon>Burkholderia cepacia complex</taxon>
    </lineage>
</organism>
<keyword evidence="3" id="KW-1185">Reference proteome</keyword>
<protein>
    <submittedName>
        <fullName evidence="2">Uncharacterized protein</fullName>
    </submittedName>
</protein>
<name>Q391R9_BURL3</name>
<evidence type="ECO:0000313" key="2">
    <source>
        <dbReference type="EMBL" id="ABB12797.1"/>
    </source>
</evidence>
<proteinExistence type="predicted"/>
<sequence length="117" mass="13380">MRHGRFQTSFLDRRTRMNPIRKLMLCGAIPFLLVAGAAQADGGGIGRSGTYMSHTSDWTMMMMDKLTPEQRTQAIVIQQKMMAMDMAHNEAMAKMQMQHDKEMMVLQSQLLELYKGH</sequence>
<gene>
    <name evidence="2" type="ordered locus">Bcep18194_B2686</name>
</gene>
<dbReference type="PATRIC" id="fig|482957.22.peg.6488"/>
<dbReference type="Proteomes" id="UP000002705">
    <property type="component" value="Chromosome 2"/>
</dbReference>
<dbReference type="EMBL" id="CP000152">
    <property type="protein sequence ID" value="ABB12797.1"/>
    <property type="molecule type" value="Genomic_DNA"/>
</dbReference>
<evidence type="ECO:0000313" key="3">
    <source>
        <dbReference type="Proteomes" id="UP000002705"/>
    </source>
</evidence>
<dbReference type="AlphaFoldDB" id="Q391R9"/>
<dbReference type="KEGG" id="bur:Bcep18194_B2686"/>
<feature type="signal peptide" evidence="1">
    <location>
        <begin position="1"/>
        <end position="40"/>
    </location>
</feature>
<evidence type="ECO:0000256" key="1">
    <source>
        <dbReference type="SAM" id="SignalP"/>
    </source>
</evidence>
<feature type="chain" id="PRO_5004222171" evidence="1">
    <location>
        <begin position="41"/>
        <end position="117"/>
    </location>
</feature>